<name>A0A9P0YYJ9_CUSEU</name>
<dbReference type="OrthoDB" id="1304606at2759"/>
<proteinExistence type="predicted"/>
<evidence type="ECO:0000313" key="3">
    <source>
        <dbReference type="Proteomes" id="UP001152484"/>
    </source>
</evidence>
<accession>A0A9P0YYJ9</accession>
<gene>
    <name evidence="2" type="ORF">CEURO_LOCUS7367</name>
</gene>
<evidence type="ECO:0000313" key="2">
    <source>
        <dbReference type="EMBL" id="CAH9080221.1"/>
    </source>
</evidence>
<dbReference type="EMBL" id="CAMAPE010000013">
    <property type="protein sequence ID" value="CAH9080221.1"/>
    <property type="molecule type" value="Genomic_DNA"/>
</dbReference>
<sequence length="214" mass="24773">MYRHFLLSLSVSNQHPTLTMLGANLCRRILTTSFPNHPFHCTLSYRPPRSFYFLVSAIIRLSLRQAKRFKEVVVLEFYQGVFSIHLKMTKKMLLSEETEYCCYLMYTIEDSGYSSDSSDSSFTIDTFISNVPRIGYSATRVREDGCEEIEIKSFFIKSVETGDDDMEFQASVCFPWVNLSLVIHGVEFRPRHMGQEDGRSRCSDSEISLDHLHM</sequence>
<dbReference type="AlphaFoldDB" id="A0A9P0YYJ9"/>
<protein>
    <submittedName>
        <fullName evidence="2">Uncharacterized protein</fullName>
    </submittedName>
</protein>
<keyword evidence="3" id="KW-1185">Reference proteome</keyword>
<dbReference type="Pfam" id="PF14299">
    <property type="entry name" value="PP2"/>
    <property type="match status" value="1"/>
</dbReference>
<reference evidence="2" key="1">
    <citation type="submission" date="2022-07" db="EMBL/GenBank/DDBJ databases">
        <authorList>
            <person name="Macas J."/>
            <person name="Novak P."/>
            <person name="Neumann P."/>
        </authorList>
    </citation>
    <scope>NUCLEOTIDE SEQUENCE</scope>
</reference>
<feature type="region of interest" description="Disordered" evidence="1">
    <location>
        <begin position="193"/>
        <end position="214"/>
    </location>
</feature>
<comment type="caution">
    <text evidence="2">The sequence shown here is derived from an EMBL/GenBank/DDBJ whole genome shotgun (WGS) entry which is preliminary data.</text>
</comment>
<dbReference type="Proteomes" id="UP001152484">
    <property type="component" value="Unassembled WGS sequence"/>
</dbReference>
<organism evidence="2 3">
    <name type="scientific">Cuscuta europaea</name>
    <name type="common">European dodder</name>
    <dbReference type="NCBI Taxonomy" id="41803"/>
    <lineage>
        <taxon>Eukaryota</taxon>
        <taxon>Viridiplantae</taxon>
        <taxon>Streptophyta</taxon>
        <taxon>Embryophyta</taxon>
        <taxon>Tracheophyta</taxon>
        <taxon>Spermatophyta</taxon>
        <taxon>Magnoliopsida</taxon>
        <taxon>eudicotyledons</taxon>
        <taxon>Gunneridae</taxon>
        <taxon>Pentapetalae</taxon>
        <taxon>asterids</taxon>
        <taxon>lamiids</taxon>
        <taxon>Solanales</taxon>
        <taxon>Convolvulaceae</taxon>
        <taxon>Cuscuteae</taxon>
        <taxon>Cuscuta</taxon>
        <taxon>Cuscuta subgen. Cuscuta</taxon>
    </lineage>
</organism>
<dbReference type="InterPro" id="IPR025886">
    <property type="entry name" value="PP2-like"/>
</dbReference>
<evidence type="ECO:0000256" key="1">
    <source>
        <dbReference type="SAM" id="MobiDB-lite"/>
    </source>
</evidence>